<feature type="compositionally biased region" description="Basic and acidic residues" evidence="6">
    <location>
        <begin position="193"/>
        <end position="204"/>
    </location>
</feature>
<name>A0A7W5P973_9ACTN</name>
<dbReference type="EMBL" id="JACHZG010000001">
    <property type="protein sequence ID" value="MBB3328611.1"/>
    <property type="molecule type" value="Genomic_DNA"/>
</dbReference>
<feature type="domain" description="Nitroreductase" evidence="7">
    <location>
        <begin position="8"/>
        <end position="174"/>
    </location>
</feature>
<evidence type="ECO:0000259" key="7">
    <source>
        <dbReference type="Pfam" id="PF00881"/>
    </source>
</evidence>
<dbReference type="CDD" id="cd02062">
    <property type="entry name" value="Nitro_FMN_reductase"/>
    <property type="match status" value="1"/>
</dbReference>
<dbReference type="Gene3D" id="3.40.109.10">
    <property type="entry name" value="NADH Oxidase"/>
    <property type="match status" value="1"/>
</dbReference>
<evidence type="ECO:0000313" key="9">
    <source>
        <dbReference type="Proteomes" id="UP000565572"/>
    </source>
</evidence>
<evidence type="ECO:0000256" key="5">
    <source>
        <dbReference type="ARBA" id="ARBA00023002"/>
    </source>
</evidence>
<sequence length="204" mass="22035">MELADALARRRMVRRYDPDAPVAAEAVDAVVAAALRAPSAGFTQGVSLLVLASPGERERFWTATGGTPGEASNRWLDGMRTAPVLVLVLTSRQAYLDRYAEADKGWTDRDEDRWSAPYWFVDAGMAAMAMLLRAVDLGLGACFFGVPADRSDAVRAAFGVPVDLLDVGVVSLGHPVAQGDRGSRGSPSRRGRRPAEELVHRGRW</sequence>
<dbReference type="AlphaFoldDB" id="A0A7W5P973"/>
<accession>A0A7W5P973</accession>
<comment type="caution">
    <text evidence="8">The sequence shown here is derived from an EMBL/GenBank/DDBJ whole genome shotgun (WGS) entry which is preliminary data.</text>
</comment>
<protein>
    <submittedName>
        <fullName evidence="8">Nitroreductase</fullName>
    </submittedName>
</protein>
<dbReference type="Pfam" id="PF00881">
    <property type="entry name" value="Nitroreductase"/>
    <property type="match status" value="1"/>
</dbReference>
<evidence type="ECO:0000256" key="2">
    <source>
        <dbReference type="ARBA" id="ARBA00007118"/>
    </source>
</evidence>
<organism evidence="8 9">
    <name type="scientific">Microlunatus antarcticus</name>
    <dbReference type="NCBI Taxonomy" id="53388"/>
    <lineage>
        <taxon>Bacteria</taxon>
        <taxon>Bacillati</taxon>
        <taxon>Actinomycetota</taxon>
        <taxon>Actinomycetes</taxon>
        <taxon>Propionibacteriales</taxon>
        <taxon>Propionibacteriaceae</taxon>
        <taxon>Microlunatus</taxon>
    </lineage>
</organism>
<dbReference type="RefSeq" id="WP_183340576.1">
    <property type="nucleotide sequence ID" value="NZ_JACHZG010000001.1"/>
</dbReference>
<evidence type="ECO:0000256" key="6">
    <source>
        <dbReference type="SAM" id="MobiDB-lite"/>
    </source>
</evidence>
<keyword evidence="9" id="KW-1185">Reference proteome</keyword>
<proteinExistence type="inferred from homology"/>
<dbReference type="GO" id="GO:0016491">
    <property type="term" value="F:oxidoreductase activity"/>
    <property type="evidence" value="ECO:0007669"/>
    <property type="project" value="UniProtKB-KW"/>
</dbReference>
<evidence type="ECO:0000256" key="3">
    <source>
        <dbReference type="ARBA" id="ARBA00022630"/>
    </source>
</evidence>
<dbReference type="InterPro" id="IPR000415">
    <property type="entry name" value="Nitroreductase-like"/>
</dbReference>
<evidence type="ECO:0000313" key="8">
    <source>
        <dbReference type="EMBL" id="MBB3328611.1"/>
    </source>
</evidence>
<keyword evidence="4" id="KW-0288">FMN</keyword>
<dbReference type="PANTHER" id="PTHR43673:SF2">
    <property type="entry name" value="NITROREDUCTASE"/>
    <property type="match status" value="1"/>
</dbReference>
<dbReference type="Proteomes" id="UP000565572">
    <property type="component" value="Unassembled WGS sequence"/>
</dbReference>
<feature type="region of interest" description="Disordered" evidence="6">
    <location>
        <begin position="176"/>
        <end position="204"/>
    </location>
</feature>
<keyword evidence="3" id="KW-0285">Flavoprotein</keyword>
<dbReference type="PANTHER" id="PTHR43673">
    <property type="entry name" value="NAD(P)H NITROREDUCTASE YDGI-RELATED"/>
    <property type="match status" value="1"/>
</dbReference>
<gene>
    <name evidence="8" type="ORF">FHX39_003555</name>
</gene>
<dbReference type="SUPFAM" id="SSF55469">
    <property type="entry name" value="FMN-dependent nitroreductase-like"/>
    <property type="match status" value="1"/>
</dbReference>
<comment type="cofactor">
    <cofactor evidence="1">
        <name>FMN</name>
        <dbReference type="ChEBI" id="CHEBI:58210"/>
    </cofactor>
</comment>
<dbReference type="InterPro" id="IPR029479">
    <property type="entry name" value="Nitroreductase"/>
</dbReference>
<comment type="similarity">
    <text evidence="2">Belongs to the nitroreductase family.</text>
</comment>
<evidence type="ECO:0000256" key="4">
    <source>
        <dbReference type="ARBA" id="ARBA00022643"/>
    </source>
</evidence>
<reference evidence="8 9" key="1">
    <citation type="submission" date="2020-08" db="EMBL/GenBank/DDBJ databases">
        <title>Sequencing the genomes of 1000 actinobacteria strains.</title>
        <authorList>
            <person name="Klenk H.-P."/>
        </authorList>
    </citation>
    <scope>NUCLEOTIDE SEQUENCE [LARGE SCALE GENOMIC DNA]</scope>
    <source>
        <strain evidence="8 9">DSM 11053</strain>
    </source>
</reference>
<evidence type="ECO:0000256" key="1">
    <source>
        <dbReference type="ARBA" id="ARBA00001917"/>
    </source>
</evidence>
<keyword evidence="5" id="KW-0560">Oxidoreductase</keyword>